<gene>
    <name evidence="2" type="primary">HaV53_ORF132</name>
</gene>
<name>A0A1C9C5A3_HAV01</name>
<dbReference type="InterPro" id="IPR000330">
    <property type="entry name" value="SNF2_N"/>
</dbReference>
<organismHost>
    <name type="scientific">Heterosigma akashiwo</name>
    <name type="common">Chromophytic alga</name>
    <name type="synonym">Heterosigma carterae</name>
    <dbReference type="NCBI Taxonomy" id="2829"/>
</organismHost>
<feature type="domain" description="Helicase ATP-binding" evidence="1">
    <location>
        <begin position="137"/>
        <end position="250"/>
    </location>
</feature>
<keyword evidence="2" id="KW-0067">ATP-binding</keyword>
<dbReference type="PROSITE" id="PS51192">
    <property type="entry name" value="HELICASE_ATP_BIND_1"/>
    <property type="match status" value="1"/>
</dbReference>
<keyword evidence="2" id="KW-0347">Helicase</keyword>
<dbReference type="InterPro" id="IPR027417">
    <property type="entry name" value="P-loop_NTPase"/>
</dbReference>
<dbReference type="EMBL" id="KX008963">
    <property type="protein sequence ID" value="AOM63463.1"/>
    <property type="molecule type" value="Genomic_DNA"/>
</dbReference>
<dbReference type="Proteomes" id="UP000232488">
    <property type="component" value="Segment"/>
</dbReference>
<dbReference type="GeneID" id="37618513"/>
<keyword evidence="3" id="KW-1185">Reference proteome</keyword>
<accession>A0A1C9C5A3</accession>
<evidence type="ECO:0000313" key="3">
    <source>
        <dbReference type="Proteomes" id="UP000232488"/>
    </source>
</evidence>
<keyword evidence="2" id="KW-0547">Nucleotide-binding</keyword>
<dbReference type="RefSeq" id="YP_009507529.1">
    <property type="nucleotide sequence ID" value="NC_038553.1"/>
</dbReference>
<dbReference type="Gene3D" id="3.40.50.10810">
    <property type="entry name" value="Tandem AAA-ATPase domain"/>
    <property type="match status" value="1"/>
</dbReference>
<evidence type="ECO:0000259" key="1">
    <source>
        <dbReference type="PROSITE" id="PS51192"/>
    </source>
</evidence>
<dbReference type="SMART" id="SM00487">
    <property type="entry name" value="DEXDc"/>
    <property type="match status" value="1"/>
</dbReference>
<dbReference type="InterPro" id="IPR014001">
    <property type="entry name" value="Helicase_ATP-bd"/>
</dbReference>
<dbReference type="Gene3D" id="3.40.50.300">
    <property type="entry name" value="P-loop containing nucleotide triphosphate hydrolases"/>
    <property type="match status" value="1"/>
</dbReference>
<protein>
    <submittedName>
        <fullName evidence="2">Putative ATP-dependent RNA helicase</fullName>
    </submittedName>
</protein>
<proteinExistence type="predicted"/>
<dbReference type="SUPFAM" id="SSF52540">
    <property type="entry name" value="P-loop containing nucleoside triphosphate hydrolases"/>
    <property type="match status" value="1"/>
</dbReference>
<evidence type="ECO:0000313" key="2">
    <source>
        <dbReference type="EMBL" id="AOM63463.1"/>
    </source>
</evidence>
<dbReference type="InterPro" id="IPR001650">
    <property type="entry name" value="Helicase_C-like"/>
</dbReference>
<sequence length="690" mass="79860">METNPFVVNFNSDYIDIDDWCNRAERKLLTHQLITGNTVQMHANNLVLYHGLGSGKTCSSILVLDILKRQFKDVEFIISTTASVVNSFKDEFQTCPIYSEDEENPYALKKNDSDVMQLQIMKRIQDHAIKKGTSSKQTVDKAQMALLEKKIQNKKNTLLENQNIRIISHSALIGDNVKRELINSRKPKVIIIDEIQNMISEDSKEYEKLYGLISRLQMNGTLERLFCLTATPFKNFPNDIALLVNLLQPENQVILDRTNFINKYDPKKNSEKLYDLCRGNFSYVSSGHPNAFPFKRIVVMEHVMTQEQVNSYVKVLNEKFKKIGIKDINRMIERNISNDSGMQTAEYIRLSEISNSSRGINEPNFDVEHLEKFAPKIKFITDNIIAHHNKGTVFVFSHFLQYGIKLLEFSLLSKGYTPWKVGDLEEDGKKYFIWSGETDKQVAEIAKRLFNSKDNIRGQKISVIIGSETVSEGVSFRNVKTAHILSPRWNESRIRQTIARCVRFGSHCDIINENPNVVPTVTVFKHVSVFDRSFTPVMRTPDKLKTHILSFMSIDQYMYLTSSKKNLLIRPYDEIVKRAAIDCDHMKKGNLYRLEERIVPSYSDERKNMIYYQNPTNSKKYMHELSHLNLIDKNIVFYDNFIRLEKGTVLQEYKISKNNKVLEKSKNSRNDLVIGEDISDTLIGYEKIQC</sequence>
<keyword evidence="2" id="KW-0378">Hydrolase</keyword>
<dbReference type="Pfam" id="PF00176">
    <property type="entry name" value="SNF2-rel_dom"/>
    <property type="match status" value="1"/>
</dbReference>
<dbReference type="GO" id="GO:0005524">
    <property type="term" value="F:ATP binding"/>
    <property type="evidence" value="ECO:0007669"/>
    <property type="project" value="InterPro"/>
</dbReference>
<dbReference type="InterPro" id="IPR038718">
    <property type="entry name" value="SNF2-like_sf"/>
</dbReference>
<reference evidence="2 3" key="1">
    <citation type="submission" date="2016-03" db="EMBL/GenBank/DDBJ databases">
        <title>Genome sequences of a Phycodnavirus, Heterosigma akashiwo virus strain 53.</title>
        <authorList>
            <person name="Ueki S."/>
            <person name="Ogura Y."/>
            <person name="Hayashi T."/>
        </authorList>
    </citation>
    <scope>NUCLEOTIDE SEQUENCE [LARGE SCALE GENOMIC DNA]</scope>
    <source>
        <strain evidence="2">HaV53</strain>
    </source>
</reference>
<dbReference type="OrthoDB" id="1247at10239"/>
<dbReference type="Pfam" id="PF00271">
    <property type="entry name" value="Helicase_C"/>
    <property type="match status" value="1"/>
</dbReference>
<dbReference type="GO" id="GO:0004386">
    <property type="term" value="F:helicase activity"/>
    <property type="evidence" value="ECO:0007669"/>
    <property type="project" value="UniProtKB-KW"/>
</dbReference>
<organism evidence="2 3">
    <name type="scientific">Heterosigma akashiwo virus 01</name>
    <name type="common">HaV01</name>
    <dbReference type="NCBI Taxonomy" id="97195"/>
    <lineage>
        <taxon>Viruses</taxon>
        <taxon>Varidnaviria</taxon>
        <taxon>Bamfordvirae</taxon>
        <taxon>Nucleocytoviricota</taxon>
        <taxon>Megaviricetes</taxon>
        <taxon>Algavirales</taxon>
        <taxon>Phycodnaviridae</taxon>
        <taxon>Raphidovirus</taxon>
        <taxon>Raphidovirus japonicum</taxon>
    </lineage>
</organism>
<dbReference type="KEGG" id="vg:37618513"/>